<dbReference type="PANTHER" id="PTHR48081">
    <property type="entry name" value="AB HYDROLASE SUPERFAMILY PROTEIN C4A8.06C"/>
    <property type="match status" value="1"/>
</dbReference>
<proteinExistence type="inferred from homology"/>
<keyword evidence="6" id="KW-1185">Reference proteome</keyword>
<evidence type="ECO:0000256" key="1">
    <source>
        <dbReference type="ARBA" id="ARBA00010515"/>
    </source>
</evidence>
<dbReference type="InterPro" id="IPR013094">
    <property type="entry name" value="AB_hydrolase_3"/>
</dbReference>
<dbReference type="PROSITE" id="PS01173">
    <property type="entry name" value="LIPASE_GDXG_HIS"/>
    <property type="match status" value="1"/>
</dbReference>
<dbReference type="SUPFAM" id="SSF53474">
    <property type="entry name" value="alpha/beta-Hydrolases"/>
    <property type="match status" value="1"/>
</dbReference>
<dbReference type="PANTHER" id="PTHR48081:SF30">
    <property type="entry name" value="ACETYL-HYDROLASE LIPR-RELATED"/>
    <property type="match status" value="1"/>
</dbReference>
<comment type="caution">
    <text evidence="5">The sequence shown here is derived from an EMBL/GenBank/DDBJ whole genome shotgun (WGS) entry which is preliminary data.</text>
</comment>
<name>A0A840WJE3_9RHOB</name>
<comment type="similarity">
    <text evidence="1">Belongs to the 'GDXG' lipolytic enzyme family.</text>
</comment>
<evidence type="ECO:0000259" key="4">
    <source>
        <dbReference type="Pfam" id="PF07859"/>
    </source>
</evidence>
<sequence>MSFRLKMLDLGLRVTEKRRLARSTDPIALRNGFERRAASVFRPVPGTRIVDARLPGGAGPMPVKWISTETSARSRVVLYFHGGAYFLGSAATHQALGSAIAALADVRVVLPDYRLTPEHPFPSAPEDALAAYTGLLEAGYEAGNIVLAGDSAGGGLALALLHMIGEEGLPHPAATVAFSPWCDMTLSGDSLVSNVRRDAILPAARLPEVVSRYLDGAEPTDPRASPLFGTFRGAGPVLIQASKAELLADDARRMGAKLTADGVDVELDLWPGCFHCWQMFHGKLPEADVALDRAAAFIRAHLG</sequence>
<dbReference type="InterPro" id="IPR029058">
    <property type="entry name" value="AB_hydrolase_fold"/>
</dbReference>
<evidence type="ECO:0000256" key="2">
    <source>
        <dbReference type="ARBA" id="ARBA00022801"/>
    </source>
</evidence>
<dbReference type="GO" id="GO:0004806">
    <property type="term" value="F:triacylglycerol lipase activity"/>
    <property type="evidence" value="ECO:0007669"/>
    <property type="project" value="TreeGrafter"/>
</dbReference>
<evidence type="ECO:0000256" key="3">
    <source>
        <dbReference type="PROSITE-ProRule" id="PRU10038"/>
    </source>
</evidence>
<reference evidence="5 6" key="1">
    <citation type="submission" date="2020-08" db="EMBL/GenBank/DDBJ databases">
        <title>Genomic Encyclopedia of Type Strains, Phase IV (KMG-IV): sequencing the most valuable type-strain genomes for metagenomic binning, comparative biology and taxonomic classification.</title>
        <authorList>
            <person name="Goeker M."/>
        </authorList>
    </citation>
    <scope>NUCLEOTIDE SEQUENCE [LARGE SCALE GENOMIC DNA]</scope>
    <source>
        <strain evidence="5 6">DSM 103377</strain>
    </source>
</reference>
<protein>
    <submittedName>
        <fullName evidence="5">Acetyl esterase/lipase</fullName>
    </submittedName>
</protein>
<dbReference type="Proteomes" id="UP000553766">
    <property type="component" value="Unassembled WGS sequence"/>
</dbReference>
<dbReference type="AlphaFoldDB" id="A0A840WJE3"/>
<accession>A0A840WJE3</accession>
<dbReference type="EMBL" id="JACIJS010000001">
    <property type="protein sequence ID" value="MBB5514313.1"/>
    <property type="molecule type" value="Genomic_DNA"/>
</dbReference>
<dbReference type="PROSITE" id="PS01174">
    <property type="entry name" value="LIPASE_GDXG_SER"/>
    <property type="match status" value="1"/>
</dbReference>
<gene>
    <name evidence="5" type="ORF">FHS89_000311</name>
</gene>
<dbReference type="RefSeq" id="WP_184007762.1">
    <property type="nucleotide sequence ID" value="NZ_JACIJS010000001.1"/>
</dbReference>
<feature type="active site" evidence="3">
    <location>
        <position position="151"/>
    </location>
</feature>
<dbReference type="Pfam" id="PF07859">
    <property type="entry name" value="Abhydrolase_3"/>
    <property type="match status" value="1"/>
</dbReference>
<organism evidence="5 6">
    <name type="scientific">Rubricella aquisinus</name>
    <dbReference type="NCBI Taxonomy" id="2028108"/>
    <lineage>
        <taxon>Bacteria</taxon>
        <taxon>Pseudomonadati</taxon>
        <taxon>Pseudomonadota</taxon>
        <taxon>Alphaproteobacteria</taxon>
        <taxon>Rhodobacterales</taxon>
        <taxon>Paracoccaceae</taxon>
        <taxon>Rubricella</taxon>
    </lineage>
</organism>
<evidence type="ECO:0000313" key="5">
    <source>
        <dbReference type="EMBL" id="MBB5514313.1"/>
    </source>
</evidence>
<evidence type="ECO:0000313" key="6">
    <source>
        <dbReference type="Proteomes" id="UP000553766"/>
    </source>
</evidence>
<dbReference type="InterPro" id="IPR050300">
    <property type="entry name" value="GDXG_lipolytic_enzyme"/>
</dbReference>
<dbReference type="InterPro" id="IPR033140">
    <property type="entry name" value="Lipase_GDXG_put_SER_AS"/>
</dbReference>
<dbReference type="InterPro" id="IPR002168">
    <property type="entry name" value="Lipase_GDXG_HIS_AS"/>
</dbReference>
<dbReference type="Gene3D" id="3.40.50.1820">
    <property type="entry name" value="alpha/beta hydrolase"/>
    <property type="match status" value="1"/>
</dbReference>
<keyword evidence="2" id="KW-0378">Hydrolase</keyword>
<feature type="domain" description="Alpha/beta hydrolase fold-3" evidence="4">
    <location>
        <begin position="77"/>
        <end position="278"/>
    </location>
</feature>